<gene>
    <name evidence="1" type="ORF">GCM10009554_02570</name>
</gene>
<reference evidence="2" key="1">
    <citation type="journal article" date="2019" name="Int. J. Syst. Evol. Microbiol.">
        <title>The Global Catalogue of Microorganisms (GCM) 10K type strain sequencing project: providing services to taxonomists for standard genome sequencing and annotation.</title>
        <authorList>
            <consortium name="The Broad Institute Genomics Platform"/>
            <consortium name="The Broad Institute Genome Sequencing Center for Infectious Disease"/>
            <person name="Wu L."/>
            <person name="Ma J."/>
        </authorList>
    </citation>
    <scope>NUCLEOTIDE SEQUENCE [LARGE SCALE GENOMIC DNA]</scope>
    <source>
        <strain evidence="2">JCM 10977</strain>
    </source>
</reference>
<proteinExistence type="predicted"/>
<name>A0ABP3ZMI4_9ACTN</name>
<keyword evidence="2" id="KW-1185">Reference proteome</keyword>
<organism evidence="1 2">
    <name type="scientific">Kribbella koreensis</name>
    <dbReference type="NCBI Taxonomy" id="57909"/>
    <lineage>
        <taxon>Bacteria</taxon>
        <taxon>Bacillati</taxon>
        <taxon>Actinomycetota</taxon>
        <taxon>Actinomycetes</taxon>
        <taxon>Propionibacteriales</taxon>
        <taxon>Kribbellaceae</taxon>
        <taxon>Kribbella</taxon>
    </lineage>
</organism>
<sequence>MASVYAYPWDVNGDPAAPDLLASLGASSVVLAAAYHSVRAATPRHPRHRVVEASSALYVPVRPEAWGALMPLGGAGWAREDAFNRAAAQLSLPVKAWVVLTHNSAVGRLDPAVCVRNAFGDVYDYALCPSSDDVLAYAHVLVGEVARLTGVEAMVLEACGPLGFSHQSTHEKTAGADWSAVDQALLSICFCSACAASYVLAGLEVERLASLVRAGVGVASSVDDALGPEAKVVLEVRRRAVRDLRDAVVAEARASGVREISLHASVAAWDTGPAAVVDSVADGIDSYIAPAWELTDAGSRRVSELRRLGCDRVGAYVTALPPVPPDAEVLAAHWQSLLAAGATDLHIYHAGLASDRRLAAVRTALASLRPSKGQ</sequence>
<dbReference type="RefSeq" id="WP_343963842.1">
    <property type="nucleotide sequence ID" value="NZ_BAAAHK010000001.1"/>
</dbReference>
<evidence type="ECO:0008006" key="3">
    <source>
        <dbReference type="Google" id="ProtNLM"/>
    </source>
</evidence>
<dbReference type="EMBL" id="BAAAHK010000001">
    <property type="protein sequence ID" value="GAA0924073.1"/>
    <property type="molecule type" value="Genomic_DNA"/>
</dbReference>
<comment type="caution">
    <text evidence="1">The sequence shown here is derived from an EMBL/GenBank/DDBJ whole genome shotgun (WGS) entry which is preliminary data.</text>
</comment>
<evidence type="ECO:0000313" key="2">
    <source>
        <dbReference type="Proteomes" id="UP001500542"/>
    </source>
</evidence>
<dbReference type="Proteomes" id="UP001500542">
    <property type="component" value="Unassembled WGS sequence"/>
</dbReference>
<accession>A0ABP3ZMI4</accession>
<evidence type="ECO:0000313" key="1">
    <source>
        <dbReference type="EMBL" id="GAA0924073.1"/>
    </source>
</evidence>
<protein>
    <recommendedName>
        <fullName evidence="3">Alanine-rich protein</fullName>
    </recommendedName>
</protein>